<feature type="chain" id="PRO_5041517767" description="Phospholipase A2" evidence="8">
    <location>
        <begin position="19"/>
        <end position="151"/>
    </location>
</feature>
<dbReference type="PROSITE" id="PS00119">
    <property type="entry name" value="PA2_ASP"/>
    <property type="match status" value="1"/>
</dbReference>
<keyword evidence="2 8" id="KW-0964">Secreted</keyword>
<feature type="disulfide bond" evidence="6">
    <location>
        <begin position="77"/>
        <end position="118"/>
    </location>
</feature>
<comment type="subcellular location">
    <subcellularLocation>
        <location evidence="1 8">Secreted</location>
    </subcellularLocation>
</comment>
<keyword evidence="5 8" id="KW-0106">Calcium</keyword>
<evidence type="ECO:0000256" key="7">
    <source>
        <dbReference type="RuleBase" id="RU003654"/>
    </source>
</evidence>
<dbReference type="GO" id="GO:0050482">
    <property type="term" value="P:arachidonate secretion"/>
    <property type="evidence" value="ECO:0007669"/>
    <property type="project" value="InterPro"/>
</dbReference>
<feature type="disulfide bond" evidence="6">
    <location>
        <begin position="70"/>
        <end position="125"/>
    </location>
</feature>
<feature type="disulfide bond" evidence="6">
    <location>
        <begin position="104"/>
        <end position="116"/>
    </location>
</feature>
<feature type="binding site" evidence="5">
    <location>
        <position position="54"/>
    </location>
    <ligand>
        <name>Ca(2+)</name>
        <dbReference type="ChEBI" id="CHEBI:29108"/>
    </ligand>
</feature>
<dbReference type="PANTHER" id="PTHR11716:SF4">
    <property type="entry name" value="GROUP 10 SECRETORY PHOSPHOLIPASE A2"/>
    <property type="match status" value="1"/>
</dbReference>
<dbReference type="InterPro" id="IPR033112">
    <property type="entry name" value="PLA2_Asp_AS"/>
</dbReference>
<dbReference type="InterPro" id="IPR001211">
    <property type="entry name" value="PLA2"/>
</dbReference>
<comment type="similarity">
    <text evidence="7">Belongs to the phospholipase A2 family.</text>
</comment>
<dbReference type="CDD" id="cd00125">
    <property type="entry name" value="PLA2c"/>
    <property type="match status" value="1"/>
</dbReference>
<dbReference type="Pfam" id="PF00068">
    <property type="entry name" value="Phospholip_A2_1"/>
    <property type="match status" value="1"/>
</dbReference>
<dbReference type="Proteomes" id="UP001187343">
    <property type="component" value="Unassembled WGS sequence"/>
</dbReference>
<dbReference type="GO" id="GO:0006644">
    <property type="term" value="P:phospholipid metabolic process"/>
    <property type="evidence" value="ECO:0007669"/>
    <property type="project" value="InterPro"/>
</dbReference>
<evidence type="ECO:0000256" key="3">
    <source>
        <dbReference type="ARBA" id="ARBA00023157"/>
    </source>
</evidence>
<dbReference type="AlphaFoldDB" id="A0AA88QG92"/>
<keyword evidence="8" id="KW-0378">Hydrolase</keyword>
<dbReference type="PRINTS" id="PR00389">
    <property type="entry name" value="PHPHLIPASEA2"/>
</dbReference>
<feature type="domain" description="Phospholipase A2-like central" evidence="9">
    <location>
        <begin position="29"/>
        <end position="144"/>
    </location>
</feature>
<evidence type="ECO:0000256" key="2">
    <source>
        <dbReference type="ARBA" id="ARBA00022525"/>
    </source>
</evidence>
<proteinExistence type="inferred from homology"/>
<evidence type="ECO:0000256" key="8">
    <source>
        <dbReference type="RuleBase" id="RU361236"/>
    </source>
</evidence>
<feature type="active site" evidence="4">
    <location>
        <position position="74"/>
    </location>
</feature>
<name>A0AA88QG92_9TELE</name>
<dbReference type="SMART" id="SM00085">
    <property type="entry name" value="PA2c"/>
    <property type="match status" value="1"/>
</dbReference>
<dbReference type="PANTHER" id="PTHR11716">
    <property type="entry name" value="PHOSPHOLIPASE A2 FAMILY MEMBER"/>
    <property type="match status" value="1"/>
</dbReference>
<comment type="cofactor">
    <cofactor evidence="5">
        <name>Ca(2+)</name>
        <dbReference type="ChEBI" id="CHEBI:29108"/>
    </cofactor>
    <text evidence="5">Binds 1 Ca(2+) ion per subunit.</text>
</comment>
<feature type="disulfide bond" evidence="6">
    <location>
        <begin position="55"/>
        <end position="71"/>
    </location>
</feature>
<dbReference type="Gene3D" id="1.20.90.10">
    <property type="entry name" value="Phospholipase A2 domain"/>
    <property type="match status" value="1"/>
</dbReference>
<feature type="binding site" evidence="5">
    <location>
        <position position="75"/>
    </location>
    <ligand>
        <name>Ca(2+)</name>
        <dbReference type="ChEBI" id="CHEBI:29108"/>
    </ligand>
</feature>
<dbReference type="GO" id="GO:0016042">
    <property type="term" value="P:lipid catabolic process"/>
    <property type="evidence" value="ECO:0007669"/>
    <property type="project" value="InterPro"/>
</dbReference>
<protein>
    <recommendedName>
        <fullName evidence="8">Phospholipase A2</fullName>
        <ecNumber evidence="8">3.1.1.4</ecNumber>
    </recommendedName>
</protein>
<dbReference type="InterPro" id="IPR016090">
    <property type="entry name" value="PLA2-like_dom"/>
</dbReference>
<dbReference type="EC" id="3.1.1.4" evidence="8"/>
<dbReference type="EMBL" id="JAUYZG010000001">
    <property type="protein sequence ID" value="KAK2916608.1"/>
    <property type="molecule type" value="Genomic_DNA"/>
</dbReference>
<comment type="catalytic activity">
    <reaction evidence="8">
        <text>a 1,2-diacyl-sn-glycero-3-phosphocholine + H2O = a 1-acyl-sn-glycero-3-phosphocholine + a fatty acid + H(+)</text>
        <dbReference type="Rhea" id="RHEA:15801"/>
        <dbReference type="ChEBI" id="CHEBI:15377"/>
        <dbReference type="ChEBI" id="CHEBI:15378"/>
        <dbReference type="ChEBI" id="CHEBI:28868"/>
        <dbReference type="ChEBI" id="CHEBI:57643"/>
        <dbReference type="ChEBI" id="CHEBI:58168"/>
        <dbReference type="EC" id="3.1.1.4"/>
    </reaction>
</comment>
<dbReference type="GO" id="GO:0047498">
    <property type="term" value="F:calcium-dependent phospholipase A2 activity"/>
    <property type="evidence" value="ECO:0007669"/>
    <property type="project" value="TreeGrafter"/>
</dbReference>
<keyword evidence="11" id="KW-1185">Reference proteome</keyword>
<evidence type="ECO:0000313" key="11">
    <source>
        <dbReference type="Proteomes" id="UP001187343"/>
    </source>
</evidence>
<feature type="binding site" evidence="5">
    <location>
        <position position="58"/>
    </location>
    <ligand>
        <name>Ca(2+)</name>
        <dbReference type="ChEBI" id="CHEBI:29108"/>
    </ligand>
</feature>
<dbReference type="FunFam" id="1.20.90.10:FF:000001">
    <property type="entry name" value="Basic phospholipase A2 homolog"/>
    <property type="match status" value="1"/>
</dbReference>
<evidence type="ECO:0000256" key="5">
    <source>
        <dbReference type="PIRSR" id="PIRSR601211-2"/>
    </source>
</evidence>
<evidence type="ECO:0000256" key="4">
    <source>
        <dbReference type="PIRSR" id="PIRSR601211-1"/>
    </source>
</evidence>
<reference evidence="10" key="1">
    <citation type="submission" date="2023-08" db="EMBL/GenBank/DDBJ databases">
        <title>Chromosome-level Genome Assembly of mud carp (Cirrhinus molitorella).</title>
        <authorList>
            <person name="Liu H."/>
        </authorList>
    </citation>
    <scope>NUCLEOTIDE SEQUENCE</scope>
    <source>
        <strain evidence="10">Prfri</strain>
        <tissue evidence="10">Muscle</tissue>
    </source>
</reference>
<keyword evidence="8" id="KW-0443">Lipid metabolism</keyword>
<keyword evidence="5" id="KW-0479">Metal-binding</keyword>
<dbReference type="SUPFAM" id="SSF48619">
    <property type="entry name" value="Phospholipase A2, PLA2"/>
    <property type="match status" value="1"/>
</dbReference>
<feature type="active site" evidence="4">
    <location>
        <position position="119"/>
    </location>
</feature>
<feature type="disulfide bond" evidence="6">
    <location>
        <begin position="86"/>
        <end position="111"/>
    </location>
</feature>
<feature type="binding site" evidence="5">
    <location>
        <position position="56"/>
    </location>
    <ligand>
        <name>Ca(2+)</name>
        <dbReference type="ChEBI" id="CHEBI:29108"/>
    </ligand>
</feature>
<evidence type="ECO:0000256" key="6">
    <source>
        <dbReference type="PIRSR" id="PIRSR601211-3"/>
    </source>
</evidence>
<comment type="caution">
    <text evidence="10">The sequence shown here is derived from an EMBL/GenBank/DDBJ whole genome shotgun (WGS) entry which is preliminary data.</text>
</comment>
<dbReference type="GO" id="GO:0005543">
    <property type="term" value="F:phospholipid binding"/>
    <property type="evidence" value="ECO:0007669"/>
    <property type="project" value="TreeGrafter"/>
</dbReference>
<organism evidence="10 11">
    <name type="scientific">Cirrhinus molitorella</name>
    <name type="common">mud carp</name>
    <dbReference type="NCBI Taxonomy" id="172907"/>
    <lineage>
        <taxon>Eukaryota</taxon>
        <taxon>Metazoa</taxon>
        <taxon>Chordata</taxon>
        <taxon>Craniata</taxon>
        <taxon>Vertebrata</taxon>
        <taxon>Euteleostomi</taxon>
        <taxon>Actinopterygii</taxon>
        <taxon>Neopterygii</taxon>
        <taxon>Teleostei</taxon>
        <taxon>Ostariophysi</taxon>
        <taxon>Cypriniformes</taxon>
        <taxon>Cyprinidae</taxon>
        <taxon>Labeoninae</taxon>
        <taxon>Labeonini</taxon>
        <taxon>Cirrhinus</taxon>
    </lineage>
</organism>
<keyword evidence="8" id="KW-0732">Signal</keyword>
<keyword evidence="3 6" id="KW-1015">Disulfide bond</keyword>
<evidence type="ECO:0000259" key="9">
    <source>
        <dbReference type="SMART" id="SM00085"/>
    </source>
</evidence>
<accession>A0AA88QG92</accession>
<evidence type="ECO:0000256" key="1">
    <source>
        <dbReference type="ARBA" id="ARBA00004613"/>
    </source>
</evidence>
<evidence type="ECO:0000313" key="10">
    <source>
        <dbReference type="EMBL" id="KAK2916608.1"/>
    </source>
</evidence>
<sequence length="151" mass="17512">MPALYFIFLLLTVSMASLQPQRSSRSKRSILELAGMIECTTGIPALMYASYGCYCGIGGQGWPRDGIDWCCHKHDCCYGRAERAGCYMKTDRYRWTCYEEEAYCDTRNDKCETILCRCDRELARCLRNRPYTLNYAMMPGFFCGWFHLTCN</sequence>
<gene>
    <name evidence="10" type="ORF">Q8A67_000982</name>
</gene>
<feature type="signal peptide" evidence="8">
    <location>
        <begin position="1"/>
        <end position="18"/>
    </location>
</feature>
<dbReference type="GO" id="GO:0005509">
    <property type="term" value="F:calcium ion binding"/>
    <property type="evidence" value="ECO:0007669"/>
    <property type="project" value="InterPro"/>
</dbReference>
<dbReference type="GO" id="GO:0005576">
    <property type="term" value="C:extracellular region"/>
    <property type="evidence" value="ECO:0007669"/>
    <property type="project" value="UniProtKB-SubCell"/>
</dbReference>
<dbReference type="InterPro" id="IPR036444">
    <property type="entry name" value="PLipase_A2_dom_sf"/>
</dbReference>
<dbReference type="PROSITE" id="PS00118">
    <property type="entry name" value="PA2_HIS"/>
    <property type="match status" value="1"/>
</dbReference>
<dbReference type="InterPro" id="IPR033113">
    <property type="entry name" value="PLA2_histidine"/>
</dbReference>